<dbReference type="GO" id="GO:0150077">
    <property type="term" value="P:regulation of neuroinflammatory response"/>
    <property type="evidence" value="ECO:0007669"/>
    <property type="project" value="InterPro"/>
</dbReference>
<dbReference type="GO" id="GO:0016020">
    <property type="term" value="C:membrane"/>
    <property type="evidence" value="ECO:0007669"/>
    <property type="project" value="UniProtKB-SubCell"/>
</dbReference>
<reference evidence="11" key="1">
    <citation type="submission" date="2021-04" db="EMBL/GenBank/DDBJ databases">
        <authorList>
            <consortium name="Wellcome Sanger Institute Data Sharing"/>
        </authorList>
    </citation>
    <scope>NUCLEOTIDE SEQUENCE [LARGE SCALE GENOMIC DNA]</scope>
</reference>
<dbReference type="PANTHER" id="PTHR21462">
    <property type="entry name" value="CELL SURFACE GLYCOPROTEIN OX2 RECEPTOR PRECURSOR"/>
    <property type="match status" value="1"/>
</dbReference>
<keyword evidence="5 9" id="KW-0472">Membrane</keyword>
<evidence type="ECO:0000256" key="9">
    <source>
        <dbReference type="SAM" id="Phobius"/>
    </source>
</evidence>
<evidence type="ECO:0000256" key="6">
    <source>
        <dbReference type="ARBA" id="ARBA00023157"/>
    </source>
</evidence>
<dbReference type="InterPro" id="IPR013162">
    <property type="entry name" value="CD80_C2-set"/>
</dbReference>
<dbReference type="GO" id="GO:0038023">
    <property type="term" value="F:signaling receptor activity"/>
    <property type="evidence" value="ECO:0007669"/>
    <property type="project" value="InterPro"/>
</dbReference>
<dbReference type="OMA" id="MKAGTNM"/>
<evidence type="ECO:0000259" key="10">
    <source>
        <dbReference type="PROSITE" id="PS50835"/>
    </source>
</evidence>
<evidence type="ECO:0000256" key="2">
    <source>
        <dbReference type="ARBA" id="ARBA00008215"/>
    </source>
</evidence>
<evidence type="ECO:0000256" key="7">
    <source>
        <dbReference type="ARBA" id="ARBA00023170"/>
    </source>
</evidence>
<dbReference type="SUPFAM" id="SSF48726">
    <property type="entry name" value="Immunoglobulin"/>
    <property type="match status" value="2"/>
</dbReference>
<comment type="subcellular location">
    <subcellularLocation>
        <location evidence="1">Membrane</location>
        <topology evidence="1">Single-pass membrane protein</topology>
    </subcellularLocation>
</comment>
<keyword evidence="7" id="KW-0675">Receptor</keyword>
<dbReference type="OrthoDB" id="8915654at2759"/>
<reference evidence="11" key="3">
    <citation type="submission" date="2025-09" db="UniProtKB">
        <authorList>
            <consortium name="Ensembl"/>
        </authorList>
    </citation>
    <scope>IDENTIFICATION</scope>
</reference>
<evidence type="ECO:0000256" key="3">
    <source>
        <dbReference type="ARBA" id="ARBA00022692"/>
    </source>
</evidence>
<accession>A0A665U6M4</accession>
<feature type="domain" description="Ig-like" evidence="10">
    <location>
        <begin position="39"/>
        <end position="161"/>
    </location>
</feature>
<dbReference type="InterPro" id="IPR040012">
    <property type="entry name" value="CD200R"/>
</dbReference>
<evidence type="ECO:0000313" key="12">
    <source>
        <dbReference type="Proteomes" id="UP000472264"/>
    </source>
</evidence>
<evidence type="ECO:0000256" key="1">
    <source>
        <dbReference type="ARBA" id="ARBA00004167"/>
    </source>
</evidence>
<dbReference type="InterPro" id="IPR013783">
    <property type="entry name" value="Ig-like_fold"/>
</dbReference>
<dbReference type="PROSITE" id="PS50835">
    <property type="entry name" value="IG_LIKE"/>
    <property type="match status" value="2"/>
</dbReference>
<dbReference type="PANTHER" id="PTHR21462:SF2">
    <property type="entry name" value="CELL SURFACE GLYCOPROTEIN CD200 RECEPTOR 2"/>
    <property type="match status" value="1"/>
</dbReference>
<evidence type="ECO:0000256" key="4">
    <source>
        <dbReference type="ARBA" id="ARBA00022989"/>
    </source>
</evidence>
<sequence>MKEALEWQLYRPAWLQLKTRDTMWIYVAMIFGVSGAWSPETGTNKSTTVIRSTSLPFNVTKNLSFNVGSDVNLTCSDKTWNETIYVIWKIQMSHKSCRIAFSNGDDGVEARDSCNDGKSLHNTSRSQPYLRIPSFSINDIGAYNCELAYNGGMENYVINVSITVPPKLSSRLYTREKKFIAVCKAERGKPAANISWSHGGNSAEVETLPEPDGLITVQSHLVLDLEPENLTCSFRHLFWEEEQILSLKPEEDYIQWVRLSVVVVITAFFVGLAFFCLHKIKVLRLCQQSDISSSKSPTTEDVEEVEPYASYVERVNSIYN</sequence>
<dbReference type="InterPro" id="IPR007110">
    <property type="entry name" value="Ig-like_dom"/>
</dbReference>
<dbReference type="Proteomes" id="UP000472264">
    <property type="component" value="Chromosome 21"/>
</dbReference>
<keyword evidence="6" id="KW-1015">Disulfide bond</keyword>
<dbReference type="GO" id="GO:0009986">
    <property type="term" value="C:cell surface"/>
    <property type="evidence" value="ECO:0007669"/>
    <property type="project" value="UniProtKB-ARBA"/>
</dbReference>
<dbReference type="AlphaFoldDB" id="A0A665U6M4"/>
<dbReference type="Pfam" id="PF08205">
    <property type="entry name" value="C2-set_2"/>
    <property type="match status" value="1"/>
</dbReference>
<evidence type="ECO:0000256" key="5">
    <source>
        <dbReference type="ARBA" id="ARBA00023136"/>
    </source>
</evidence>
<name>A0A665U6M4_ECHNA</name>
<dbReference type="Ensembl" id="ENSENLT00000015886.1">
    <property type="protein sequence ID" value="ENSENLP00000015288.1"/>
    <property type="gene ID" value="ENSENLG00000007130.1"/>
</dbReference>
<reference evidence="11" key="2">
    <citation type="submission" date="2025-08" db="UniProtKB">
        <authorList>
            <consortium name="Ensembl"/>
        </authorList>
    </citation>
    <scope>IDENTIFICATION</scope>
</reference>
<evidence type="ECO:0000256" key="8">
    <source>
        <dbReference type="ARBA" id="ARBA00023180"/>
    </source>
</evidence>
<keyword evidence="8" id="KW-0325">Glycoprotein</keyword>
<proteinExistence type="inferred from homology"/>
<dbReference type="InterPro" id="IPR013106">
    <property type="entry name" value="Ig_V-set"/>
</dbReference>
<comment type="similarity">
    <text evidence="2">Belongs to the CD200R family.</text>
</comment>
<organism evidence="11 12">
    <name type="scientific">Echeneis naucrates</name>
    <name type="common">Live sharksucker</name>
    <dbReference type="NCBI Taxonomy" id="173247"/>
    <lineage>
        <taxon>Eukaryota</taxon>
        <taxon>Metazoa</taxon>
        <taxon>Chordata</taxon>
        <taxon>Craniata</taxon>
        <taxon>Vertebrata</taxon>
        <taxon>Euteleostomi</taxon>
        <taxon>Actinopterygii</taxon>
        <taxon>Neopterygii</taxon>
        <taxon>Teleostei</taxon>
        <taxon>Neoteleostei</taxon>
        <taxon>Acanthomorphata</taxon>
        <taxon>Carangaria</taxon>
        <taxon>Carangiformes</taxon>
        <taxon>Echeneidae</taxon>
        <taxon>Echeneis</taxon>
    </lineage>
</organism>
<evidence type="ECO:0000313" key="11">
    <source>
        <dbReference type="Ensembl" id="ENSENLP00000015288.1"/>
    </source>
</evidence>
<gene>
    <name evidence="11" type="primary">si:ch211-214p13.9</name>
</gene>
<keyword evidence="12" id="KW-1185">Reference proteome</keyword>
<dbReference type="InterPro" id="IPR036179">
    <property type="entry name" value="Ig-like_dom_sf"/>
</dbReference>
<dbReference type="Pfam" id="PF07686">
    <property type="entry name" value="V-set"/>
    <property type="match status" value="1"/>
</dbReference>
<feature type="domain" description="Ig-like" evidence="10">
    <location>
        <begin position="166"/>
        <end position="246"/>
    </location>
</feature>
<dbReference type="Gene3D" id="2.60.40.10">
    <property type="entry name" value="Immunoglobulins"/>
    <property type="match status" value="2"/>
</dbReference>
<protein>
    <recommendedName>
        <fullName evidence="10">Ig-like domain-containing protein</fullName>
    </recommendedName>
</protein>
<feature type="transmembrane region" description="Helical" evidence="9">
    <location>
        <begin position="256"/>
        <end position="277"/>
    </location>
</feature>
<keyword evidence="3 9" id="KW-0812">Transmembrane</keyword>
<keyword evidence="4 9" id="KW-1133">Transmembrane helix</keyword>
<dbReference type="InParanoid" id="A0A665U6M4"/>